<evidence type="ECO:0000313" key="3">
    <source>
        <dbReference type="EMBL" id="PCG78233.1"/>
    </source>
</evidence>
<feature type="domain" description="Spt5 KOW" evidence="2">
    <location>
        <begin position="267"/>
        <end position="317"/>
    </location>
</feature>
<comment type="caution">
    <text evidence="3">The sequence shown here is derived from an EMBL/GenBank/DDBJ whole genome shotgun (WGS) entry which is preliminary data.</text>
</comment>
<name>A0A2A4K383_HELVI</name>
<sequence>MDLFSSSFTPASIAPIAPDRVRKSACTPRLAVGSSCVYAAGGRLTLDDELHRTDPSKIVRAALQGQRGASRRTPHGRHARVKLPTPACPDHCSVDASHFAGAESGNTCATAPSSYLHAHAGSATPHAHGSATCPSTTLGGHRNAATTASATALGTTAARTPAPPAPGTRPRATPARPHDFEYGALDDADAAPPRATMYGSDHTYSPYRPSPSPAGYTAGYPGTPSPGGYSPRSPYAGADAAPDWHTTDLEVREDRVVNVLADLLEPVVPQSGDTVKVIAGEDREAVGQLISIENQEGVVKFGTDDIKIMQLRHLCKMSTA</sequence>
<evidence type="ECO:0000256" key="1">
    <source>
        <dbReference type="SAM" id="MobiDB-lite"/>
    </source>
</evidence>
<gene>
    <name evidence="3" type="ORF">B5V51_4809</name>
</gene>
<dbReference type="EMBL" id="NWSH01000225">
    <property type="protein sequence ID" value="PCG78233.1"/>
    <property type="molecule type" value="Genomic_DNA"/>
</dbReference>
<feature type="compositionally biased region" description="Basic residues" evidence="1">
    <location>
        <begin position="69"/>
        <end position="81"/>
    </location>
</feature>
<proteinExistence type="predicted"/>
<dbReference type="AlphaFoldDB" id="A0A2A4K383"/>
<organism evidence="3">
    <name type="scientific">Heliothis virescens</name>
    <name type="common">Tobacco budworm moth</name>
    <dbReference type="NCBI Taxonomy" id="7102"/>
    <lineage>
        <taxon>Eukaryota</taxon>
        <taxon>Metazoa</taxon>
        <taxon>Ecdysozoa</taxon>
        <taxon>Arthropoda</taxon>
        <taxon>Hexapoda</taxon>
        <taxon>Insecta</taxon>
        <taxon>Pterygota</taxon>
        <taxon>Neoptera</taxon>
        <taxon>Endopterygota</taxon>
        <taxon>Lepidoptera</taxon>
        <taxon>Glossata</taxon>
        <taxon>Ditrysia</taxon>
        <taxon>Noctuoidea</taxon>
        <taxon>Noctuidae</taxon>
        <taxon>Heliothinae</taxon>
        <taxon>Heliothis</taxon>
    </lineage>
</organism>
<feature type="compositionally biased region" description="Low complexity" evidence="1">
    <location>
        <begin position="151"/>
        <end position="160"/>
    </location>
</feature>
<reference evidence="3" key="1">
    <citation type="submission" date="2017-09" db="EMBL/GenBank/DDBJ databases">
        <title>Contemporary evolution of a Lepidopteran species, Heliothis virescens, in response to modern agricultural practices.</title>
        <authorList>
            <person name="Fritz M.L."/>
            <person name="Deyonke A.M."/>
            <person name="Papanicolaou A."/>
            <person name="Micinski S."/>
            <person name="Westbrook J."/>
            <person name="Gould F."/>
        </authorList>
    </citation>
    <scope>NUCLEOTIDE SEQUENCE [LARGE SCALE GENOMIC DNA]</scope>
    <source>
        <strain evidence="3">HvINT-</strain>
        <tissue evidence="3">Whole body</tissue>
    </source>
</reference>
<evidence type="ECO:0000259" key="2">
    <source>
        <dbReference type="Pfam" id="PF23287"/>
    </source>
</evidence>
<dbReference type="CDD" id="cd06086">
    <property type="entry name" value="KOW_Spt5_6"/>
    <property type="match status" value="1"/>
</dbReference>
<feature type="region of interest" description="Disordered" evidence="1">
    <location>
        <begin position="151"/>
        <end position="210"/>
    </location>
</feature>
<feature type="region of interest" description="Disordered" evidence="1">
    <location>
        <begin position="63"/>
        <end position="82"/>
    </location>
</feature>
<protein>
    <recommendedName>
        <fullName evidence="2">Spt5 KOW domain-containing protein</fullName>
    </recommendedName>
</protein>
<accession>A0A2A4K383</accession>
<dbReference type="InterPro" id="IPR057934">
    <property type="entry name" value="KOW_Spt5_7"/>
</dbReference>
<dbReference type="Pfam" id="PF23287">
    <property type="entry name" value="KOW7_SPT5"/>
    <property type="match status" value="1"/>
</dbReference>
<dbReference type="STRING" id="7102.A0A2A4K383"/>